<keyword evidence="2" id="KW-1185">Reference proteome</keyword>
<gene>
    <name evidence="1" type="ORF">SAMN02745116_02546</name>
</gene>
<dbReference type="RefSeq" id="WP_078808426.1">
    <property type="nucleotide sequence ID" value="NZ_FUXI01000045.1"/>
</dbReference>
<dbReference type="Proteomes" id="UP000190328">
    <property type="component" value="Unassembled WGS sequence"/>
</dbReference>
<evidence type="ECO:0000313" key="1">
    <source>
        <dbReference type="EMBL" id="SKA13812.1"/>
    </source>
</evidence>
<name>A0A1T4RCQ0_9ENTE</name>
<dbReference type="AlphaFoldDB" id="A0A1T4RCQ0"/>
<proteinExistence type="predicted"/>
<evidence type="ECO:0000313" key="2">
    <source>
        <dbReference type="Proteomes" id="UP000190328"/>
    </source>
</evidence>
<organism evidence="1 2">
    <name type="scientific">Pilibacter termitis</name>
    <dbReference type="NCBI Taxonomy" id="263852"/>
    <lineage>
        <taxon>Bacteria</taxon>
        <taxon>Bacillati</taxon>
        <taxon>Bacillota</taxon>
        <taxon>Bacilli</taxon>
        <taxon>Lactobacillales</taxon>
        <taxon>Enterococcaceae</taxon>
        <taxon>Pilibacter</taxon>
    </lineage>
</organism>
<dbReference type="EMBL" id="FUXI01000045">
    <property type="protein sequence ID" value="SKA13812.1"/>
    <property type="molecule type" value="Genomic_DNA"/>
</dbReference>
<sequence length="123" mass="14597">MIEVKEELYEFPVVFKATGKEKFLAETFVGLMMKKGKIELCCFCDEEYMYFSNPKTGQIVRKFMAFDCLNEYEFTRYAEITFETIENFGVEKFIKKTKVEMKRIRKHLGELPKVKVVSKLDDN</sequence>
<accession>A0A1T4RCQ0</accession>
<reference evidence="1 2" key="1">
    <citation type="submission" date="2017-02" db="EMBL/GenBank/DDBJ databases">
        <authorList>
            <person name="Peterson S.W."/>
        </authorList>
    </citation>
    <scope>NUCLEOTIDE SEQUENCE [LARGE SCALE GENOMIC DNA]</scope>
    <source>
        <strain evidence="1 2">ATCC BAA-1030</strain>
    </source>
</reference>
<protein>
    <submittedName>
        <fullName evidence="1">Uncharacterized protein</fullName>
    </submittedName>
</protein>
<dbReference type="STRING" id="263852.SAMN02745116_02546"/>